<dbReference type="PANTHER" id="PTHR46124">
    <property type="entry name" value="D-AMINOACYL-TRNA DEACYLASE"/>
    <property type="match status" value="1"/>
</dbReference>
<dbReference type="PANTHER" id="PTHR46124:SF2">
    <property type="entry name" value="D-AMINOACYL-TRNA DEACYLASE"/>
    <property type="match status" value="1"/>
</dbReference>
<dbReference type="NCBIfam" id="TIGR00010">
    <property type="entry name" value="YchF/TatD family DNA exonuclease"/>
    <property type="match status" value="1"/>
</dbReference>
<evidence type="ECO:0000256" key="3">
    <source>
        <dbReference type="ARBA" id="ARBA00022801"/>
    </source>
</evidence>
<dbReference type="InterPro" id="IPR032466">
    <property type="entry name" value="Metal_Hydrolase"/>
</dbReference>
<accession>A0A518IG93</accession>
<feature type="binding site" evidence="4">
    <location>
        <position position="7"/>
    </location>
    <ligand>
        <name>a divalent metal cation</name>
        <dbReference type="ChEBI" id="CHEBI:60240"/>
        <label>1</label>
    </ligand>
</feature>
<dbReference type="Proteomes" id="UP000318313">
    <property type="component" value="Chromosome"/>
</dbReference>
<gene>
    <name evidence="5" type="primary">ycfH</name>
    <name evidence="5" type="ORF">Enr17x_41580</name>
</gene>
<dbReference type="Pfam" id="PF01026">
    <property type="entry name" value="TatD_DNase"/>
    <property type="match status" value="1"/>
</dbReference>
<dbReference type="AlphaFoldDB" id="A0A518IG93"/>
<dbReference type="InterPro" id="IPR018228">
    <property type="entry name" value="DNase_TatD-rel_CS"/>
</dbReference>
<organism evidence="5 6">
    <name type="scientific">Gimesia fumaroli</name>
    <dbReference type="NCBI Taxonomy" id="2527976"/>
    <lineage>
        <taxon>Bacteria</taxon>
        <taxon>Pseudomonadati</taxon>
        <taxon>Planctomycetota</taxon>
        <taxon>Planctomycetia</taxon>
        <taxon>Planctomycetales</taxon>
        <taxon>Planctomycetaceae</taxon>
        <taxon>Gimesia</taxon>
    </lineage>
</organism>
<sequence>MKLFDTHAHLDEEAFHPDRPETVQRAIDEGVETILTIGTTADSSQRAVDLAATFPNVYAVVGIQPNYIAQMKPGDWERIEALSTTDKVVGIGETGLDCYWDYAPIELQREYFSKHIHLSQKLDLPFVIHCREAEADVVELLKQEAKNAPLKGLMHSFCGSPETAAACLELGLHISFAGMLTFKKNDELRETARQIPLDRLLVETDAPYLAPVPMRGKRNEPAFVKHTCACLAELHNKTAEEMAEITTANAKSLFKIN</sequence>
<dbReference type="InterPro" id="IPR015991">
    <property type="entry name" value="TatD/YcfH-like"/>
</dbReference>
<dbReference type="PROSITE" id="PS01091">
    <property type="entry name" value="TATD_3"/>
    <property type="match status" value="1"/>
</dbReference>
<dbReference type="InterPro" id="IPR001130">
    <property type="entry name" value="TatD-like"/>
</dbReference>
<dbReference type="GO" id="GO:0005829">
    <property type="term" value="C:cytosol"/>
    <property type="evidence" value="ECO:0007669"/>
    <property type="project" value="TreeGrafter"/>
</dbReference>
<proteinExistence type="inferred from homology"/>
<dbReference type="CDD" id="cd01310">
    <property type="entry name" value="TatD_DNAse"/>
    <property type="match status" value="1"/>
</dbReference>
<dbReference type="SUPFAM" id="SSF51556">
    <property type="entry name" value="Metallo-dependent hydrolases"/>
    <property type="match status" value="1"/>
</dbReference>
<reference evidence="5 6" key="1">
    <citation type="submission" date="2019-03" db="EMBL/GenBank/DDBJ databases">
        <title>Deep-cultivation of Planctomycetes and their phenomic and genomic characterization uncovers novel biology.</title>
        <authorList>
            <person name="Wiegand S."/>
            <person name="Jogler M."/>
            <person name="Boedeker C."/>
            <person name="Pinto D."/>
            <person name="Vollmers J."/>
            <person name="Rivas-Marin E."/>
            <person name="Kohn T."/>
            <person name="Peeters S.H."/>
            <person name="Heuer A."/>
            <person name="Rast P."/>
            <person name="Oberbeckmann S."/>
            <person name="Bunk B."/>
            <person name="Jeske O."/>
            <person name="Meyerdierks A."/>
            <person name="Storesund J.E."/>
            <person name="Kallscheuer N."/>
            <person name="Luecker S."/>
            <person name="Lage O.M."/>
            <person name="Pohl T."/>
            <person name="Merkel B.J."/>
            <person name="Hornburger P."/>
            <person name="Mueller R.-W."/>
            <person name="Bruemmer F."/>
            <person name="Labrenz M."/>
            <person name="Spormann A.M."/>
            <person name="Op den Camp H."/>
            <person name="Overmann J."/>
            <person name="Amann R."/>
            <person name="Jetten M.S.M."/>
            <person name="Mascher T."/>
            <person name="Medema M.H."/>
            <person name="Devos D.P."/>
            <person name="Kaster A.-K."/>
            <person name="Ovreas L."/>
            <person name="Rohde M."/>
            <person name="Galperin M.Y."/>
            <person name="Jogler C."/>
        </authorList>
    </citation>
    <scope>NUCLEOTIDE SEQUENCE [LARGE SCALE GENOMIC DNA]</scope>
    <source>
        <strain evidence="5 6">Enr17</strain>
    </source>
</reference>
<feature type="binding site" evidence="4">
    <location>
        <position position="155"/>
    </location>
    <ligand>
        <name>a divalent metal cation</name>
        <dbReference type="ChEBI" id="CHEBI:60240"/>
        <label>2</label>
    </ligand>
</feature>
<evidence type="ECO:0000313" key="6">
    <source>
        <dbReference type="Proteomes" id="UP000318313"/>
    </source>
</evidence>
<feature type="binding site" evidence="4">
    <location>
        <position position="93"/>
    </location>
    <ligand>
        <name>a divalent metal cation</name>
        <dbReference type="ChEBI" id="CHEBI:60240"/>
        <label>1</label>
    </ligand>
</feature>
<name>A0A518IG93_9PLAN</name>
<dbReference type="GO" id="GO:0004536">
    <property type="term" value="F:DNA nuclease activity"/>
    <property type="evidence" value="ECO:0007669"/>
    <property type="project" value="InterPro"/>
</dbReference>
<protein>
    <submittedName>
        <fullName evidence="5">Putative deoxyribonuclease YcfH</fullName>
        <ecNumber evidence="5">3.1.21.-</ecNumber>
    </submittedName>
</protein>
<keyword evidence="6" id="KW-1185">Reference proteome</keyword>
<evidence type="ECO:0000256" key="1">
    <source>
        <dbReference type="ARBA" id="ARBA00009275"/>
    </source>
</evidence>
<dbReference type="OrthoDB" id="9810005at2"/>
<feature type="binding site" evidence="4">
    <location>
        <position position="205"/>
    </location>
    <ligand>
        <name>a divalent metal cation</name>
        <dbReference type="ChEBI" id="CHEBI:60240"/>
        <label>1</label>
    </ligand>
</feature>
<keyword evidence="3 5" id="KW-0378">Hydrolase</keyword>
<dbReference type="EMBL" id="CP037452">
    <property type="protein sequence ID" value="QDV52099.1"/>
    <property type="molecule type" value="Genomic_DNA"/>
</dbReference>
<dbReference type="KEGG" id="gfm:Enr17x_41580"/>
<evidence type="ECO:0000256" key="2">
    <source>
        <dbReference type="ARBA" id="ARBA00022723"/>
    </source>
</evidence>
<comment type="similarity">
    <text evidence="1">Belongs to the metallo-dependent hydrolases superfamily. TatD-type hydrolase family.</text>
</comment>
<dbReference type="GO" id="GO:0016788">
    <property type="term" value="F:hydrolase activity, acting on ester bonds"/>
    <property type="evidence" value="ECO:0007669"/>
    <property type="project" value="InterPro"/>
</dbReference>
<keyword evidence="2 4" id="KW-0479">Metal-binding</keyword>
<feature type="binding site" evidence="4">
    <location>
        <position position="129"/>
    </location>
    <ligand>
        <name>a divalent metal cation</name>
        <dbReference type="ChEBI" id="CHEBI:60240"/>
        <label>2</label>
    </ligand>
</feature>
<dbReference type="PIRSF" id="PIRSF005902">
    <property type="entry name" value="DNase_TatD"/>
    <property type="match status" value="1"/>
</dbReference>
<dbReference type="EC" id="3.1.21.-" evidence="5"/>
<dbReference type="PROSITE" id="PS01137">
    <property type="entry name" value="TATD_1"/>
    <property type="match status" value="1"/>
</dbReference>
<evidence type="ECO:0000256" key="4">
    <source>
        <dbReference type="PIRSR" id="PIRSR005902-1"/>
    </source>
</evidence>
<dbReference type="FunFam" id="3.20.20.140:FF:000005">
    <property type="entry name" value="TatD family hydrolase"/>
    <property type="match status" value="1"/>
</dbReference>
<dbReference type="RefSeq" id="WP_145311469.1">
    <property type="nucleotide sequence ID" value="NZ_CP037452.1"/>
</dbReference>
<dbReference type="Gene3D" id="3.20.20.140">
    <property type="entry name" value="Metal-dependent hydrolases"/>
    <property type="match status" value="1"/>
</dbReference>
<dbReference type="GO" id="GO:0046872">
    <property type="term" value="F:metal ion binding"/>
    <property type="evidence" value="ECO:0007669"/>
    <property type="project" value="UniProtKB-KW"/>
</dbReference>
<evidence type="ECO:0000313" key="5">
    <source>
        <dbReference type="EMBL" id="QDV52099.1"/>
    </source>
</evidence>
<feature type="binding site" evidence="4">
    <location>
        <position position="9"/>
    </location>
    <ligand>
        <name>a divalent metal cation</name>
        <dbReference type="ChEBI" id="CHEBI:60240"/>
        <label>1</label>
    </ligand>
</feature>